<dbReference type="PANTHER" id="PTHR43133">
    <property type="entry name" value="RNA POLYMERASE ECF-TYPE SIGMA FACTO"/>
    <property type="match status" value="1"/>
</dbReference>
<dbReference type="GO" id="GO:0006352">
    <property type="term" value="P:DNA-templated transcription initiation"/>
    <property type="evidence" value="ECO:0007669"/>
    <property type="project" value="InterPro"/>
</dbReference>
<dbReference type="Proteomes" id="UP000028091">
    <property type="component" value="Unassembled WGS sequence"/>
</dbReference>
<dbReference type="Pfam" id="PF04542">
    <property type="entry name" value="Sigma70_r2"/>
    <property type="match status" value="1"/>
</dbReference>
<proteinExistence type="inferred from homology"/>
<dbReference type="eggNOG" id="COG1595">
    <property type="taxonomic scope" value="Bacteria"/>
</dbReference>
<evidence type="ECO:0000259" key="6">
    <source>
        <dbReference type="Pfam" id="PF08281"/>
    </source>
</evidence>
<dbReference type="PANTHER" id="PTHR43133:SF60">
    <property type="entry name" value="RNA POLYMERASE SIGMA FACTOR SIGV"/>
    <property type="match status" value="1"/>
</dbReference>
<gene>
    <name evidence="7" type="ORF">BA70_02995</name>
</gene>
<dbReference type="GO" id="GO:0003677">
    <property type="term" value="F:DNA binding"/>
    <property type="evidence" value="ECO:0007669"/>
    <property type="project" value="InterPro"/>
</dbReference>
<dbReference type="SUPFAM" id="SSF88946">
    <property type="entry name" value="Sigma2 domain of RNA polymerase sigma factors"/>
    <property type="match status" value="1"/>
</dbReference>
<dbReference type="SUPFAM" id="SSF88659">
    <property type="entry name" value="Sigma3 and sigma4 domains of RNA polymerase sigma factors"/>
    <property type="match status" value="1"/>
</dbReference>
<dbReference type="InterPro" id="IPR013325">
    <property type="entry name" value="RNA_pol_sigma_r2"/>
</dbReference>
<keyword evidence="8" id="KW-1185">Reference proteome</keyword>
<evidence type="ECO:0000256" key="1">
    <source>
        <dbReference type="ARBA" id="ARBA00010641"/>
    </source>
</evidence>
<protein>
    <submittedName>
        <fullName evidence="7">RNA polymerase sigma factor SigY</fullName>
    </submittedName>
</protein>
<evidence type="ECO:0000259" key="5">
    <source>
        <dbReference type="Pfam" id="PF04542"/>
    </source>
</evidence>
<dbReference type="OrthoDB" id="3472490at2"/>
<dbReference type="NCBIfam" id="TIGR02937">
    <property type="entry name" value="sigma70-ECF"/>
    <property type="match status" value="1"/>
</dbReference>
<dbReference type="EMBL" id="JOTP01000011">
    <property type="protein sequence ID" value="KEP26242.1"/>
    <property type="molecule type" value="Genomic_DNA"/>
</dbReference>
<evidence type="ECO:0000313" key="8">
    <source>
        <dbReference type="Proteomes" id="UP000028091"/>
    </source>
</evidence>
<comment type="caution">
    <text evidence="7">The sequence shown here is derived from an EMBL/GenBank/DDBJ whole genome shotgun (WGS) entry which is preliminary data.</text>
</comment>
<dbReference type="CDD" id="cd06171">
    <property type="entry name" value="Sigma70_r4"/>
    <property type="match status" value="1"/>
</dbReference>
<dbReference type="Pfam" id="PF08281">
    <property type="entry name" value="Sigma70_r4_2"/>
    <property type="match status" value="1"/>
</dbReference>
<dbReference type="NCBIfam" id="NF007216">
    <property type="entry name" value="PRK09638.1"/>
    <property type="match status" value="1"/>
</dbReference>
<keyword evidence="2" id="KW-0805">Transcription regulation</keyword>
<dbReference type="AlphaFoldDB" id="A0A081LAG6"/>
<dbReference type="InterPro" id="IPR039425">
    <property type="entry name" value="RNA_pol_sigma-70-like"/>
</dbReference>
<evidence type="ECO:0000256" key="3">
    <source>
        <dbReference type="ARBA" id="ARBA00023082"/>
    </source>
</evidence>
<reference evidence="7 8" key="1">
    <citation type="submission" date="2012-09" db="EMBL/GenBank/DDBJ databases">
        <title>Genome Sequence of Bacillus sp. DW5-4.</title>
        <authorList>
            <person name="Lai Q."/>
            <person name="Liu Y."/>
            <person name="Shao Z."/>
        </authorList>
    </citation>
    <scope>NUCLEOTIDE SEQUENCE [LARGE SCALE GENOMIC DNA]</scope>
    <source>
        <strain evidence="7 8">DW5-4</strain>
    </source>
</reference>
<organism evidence="7 8">
    <name type="scientific">Bacillus zhangzhouensis</name>
    <dbReference type="NCBI Taxonomy" id="1178540"/>
    <lineage>
        <taxon>Bacteria</taxon>
        <taxon>Bacillati</taxon>
        <taxon>Bacillota</taxon>
        <taxon>Bacilli</taxon>
        <taxon>Bacillales</taxon>
        <taxon>Bacillaceae</taxon>
        <taxon>Bacillus</taxon>
    </lineage>
</organism>
<dbReference type="InterPro" id="IPR013249">
    <property type="entry name" value="RNA_pol_sigma70_r4_t2"/>
</dbReference>
<keyword evidence="3" id="KW-0731">Sigma factor</keyword>
<comment type="similarity">
    <text evidence="1">Belongs to the sigma-70 factor family. ECF subfamily.</text>
</comment>
<dbReference type="Gene3D" id="1.10.1740.10">
    <property type="match status" value="1"/>
</dbReference>
<name>A0A081LAG6_9BACI</name>
<feature type="domain" description="RNA polymerase sigma factor 70 region 4 type 2" evidence="6">
    <location>
        <begin position="120"/>
        <end position="171"/>
    </location>
</feature>
<feature type="domain" description="RNA polymerase sigma-70 region 2" evidence="5">
    <location>
        <begin position="24"/>
        <end position="91"/>
    </location>
</feature>
<dbReference type="InterPro" id="IPR013324">
    <property type="entry name" value="RNA_pol_sigma_r3/r4-like"/>
</dbReference>
<sequence length="177" mass="21376">MEQTEETLLIQRAKQGDDAAFTALYRQHYSFLYRYMMKLTLQQELAEEIMQETMLKAYMKLSSFRGDSLFSTWLISIASRQFLDHQKKRKREQMREGKANQEAIRRFKWDVQQKGHTWHEMWDALNELKAQERAPIILHYYYGFTYPEIASMLGMREGTVKSRVHHGLKKIRKEWFL</sequence>
<dbReference type="InterPro" id="IPR007627">
    <property type="entry name" value="RNA_pol_sigma70_r2"/>
</dbReference>
<evidence type="ECO:0000256" key="2">
    <source>
        <dbReference type="ARBA" id="ARBA00023015"/>
    </source>
</evidence>
<dbReference type="Gene3D" id="1.10.10.10">
    <property type="entry name" value="Winged helix-like DNA-binding domain superfamily/Winged helix DNA-binding domain"/>
    <property type="match status" value="1"/>
</dbReference>
<dbReference type="RefSeq" id="WP_034321866.1">
    <property type="nucleotide sequence ID" value="NZ_JBCMYH010000005.1"/>
</dbReference>
<dbReference type="InterPro" id="IPR014284">
    <property type="entry name" value="RNA_pol_sigma-70_dom"/>
</dbReference>
<evidence type="ECO:0000256" key="4">
    <source>
        <dbReference type="ARBA" id="ARBA00023163"/>
    </source>
</evidence>
<evidence type="ECO:0000313" key="7">
    <source>
        <dbReference type="EMBL" id="KEP26242.1"/>
    </source>
</evidence>
<keyword evidence="4" id="KW-0804">Transcription</keyword>
<accession>A0A081LAG6</accession>
<dbReference type="InterPro" id="IPR036388">
    <property type="entry name" value="WH-like_DNA-bd_sf"/>
</dbReference>
<dbReference type="GO" id="GO:0016987">
    <property type="term" value="F:sigma factor activity"/>
    <property type="evidence" value="ECO:0007669"/>
    <property type="project" value="UniProtKB-KW"/>
</dbReference>